<organism evidence="1 2">
    <name type="scientific">Oceanobacillus indicireducens</name>
    <dbReference type="NCBI Taxonomy" id="1004261"/>
    <lineage>
        <taxon>Bacteria</taxon>
        <taxon>Bacillati</taxon>
        <taxon>Bacillota</taxon>
        <taxon>Bacilli</taxon>
        <taxon>Bacillales</taxon>
        <taxon>Bacillaceae</taxon>
        <taxon>Oceanobacillus</taxon>
    </lineage>
</organism>
<sequence>MRINRKHFRGANPLEINRFLYLGIPSLKTEGGNYEALGEREAATYNDDNGKRKRFNVKKLL</sequence>
<dbReference type="EMBL" id="BMOS01000016">
    <property type="protein sequence ID" value="GGN60122.1"/>
    <property type="molecule type" value="Genomic_DNA"/>
</dbReference>
<keyword evidence="2" id="KW-1185">Reference proteome</keyword>
<name>A0A917Y0P9_9BACI</name>
<evidence type="ECO:0000313" key="2">
    <source>
        <dbReference type="Proteomes" id="UP000624041"/>
    </source>
</evidence>
<gene>
    <name evidence="1" type="ORF">GCM10007971_23920</name>
</gene>
<dbReference type="Proteomes" id="UP000624041">
    <property type="component" value="Unassembled WGS sequence"/>
</dbReference>
<evidence type="ECO:0000313" key="1">
    <source>
        <dbReference type="EMBL" id="GGN60122.1"/>
    </source>
</evidence>
<proteinExistence type="predicted"/>
<reference evidence="1" key="1">
    <citation type="journal article" date="2014" name="Int. J. Syst. Evol. Microbiol.">
        <title>Complete genome sequence of Corynebacterium casei LMG S-19264T (=DSM 44701T), isolated from a smear-ripened cheese.</title>
        <authorList>
            <consortium name="US DOE Joint Genome Institute (JGI-PGF)"/>
            <person name="Walter F."/>
            <person name="Albersmeier A."/>
            <person name="Kalinowski J."/>
            <person name="Ruckert C."/>
        </authorList>
    </citation>
    <scope>NUCLEOTIDE SEQUENCE</scope>
    <source>
        <strain evidence="1">JCM 17251</strain>
    </source>
</reference>
<accession>A0A917Y0P9</accession>
<reference evidence="1" key="2">
    <citation type="submission" date="2020-09" db="EMBL/GenBank/DDBJ databases">
        <authorList>
            <person name="Sun Q."/>
            <person name="Ohkuma M."/>
        </authorList>
    </citation>
    <scope>NUCLEOTIDE SEQUENCE</scope>
    <source>
        <strain evidence="1">JCM 17251</strain>
    </source>
</reference>
<comment type="caution">
    <text evidence="1">The sequence shown here is derived from an EMBL/GenBank/DDBJ whole genome shotgun (WGS) entry which is preliminary data.</text>
</comment>
<dbReference type="AlphaFoldDB" id="A0A917Y0P9"/>
<protein>
    <submittedName>
        <fullName evidence="1">Uncharacterized protein</fullName>
    </submittedName>
</protein>